<evidence type="ECO:0000313" key="2">
    <source>
        <dbReference type="EMBL" id="GAA0708854.1"/>
    </source>
</evidence>
<organism evidence="2 3">
    <name type="scientific">Dokdonella soli</name>
    <dbReference type="NCBI Taxonomy" id="529810"/>
    <lineage>
        <taxon>Bacteria</taxon>
        <taxon>Pseudomonadati</taxon>
        <taxon>Pseudomonadota</taxon>
        <taxon>Gammaproteobacteria</taxon>
        <taxon>Lysobacterales</taxon>
        <taxon>Rhodanobacteraceae</taxon>
        <taxon>Dokdonella</taxon>
    </lineage>
</organism>
<evidence type="ECO:0000259" key="1">
    <source>
        <dbReference type="PROSITE" id="PS51184"/>
    </source>
</evidence>
<dbReference type="Proteomes" id="UP001501523">
    <property type="component" value="Unassembled WGS sequence"/>
</dbReference>
<dbReference type="InterPro" id="IPR041667">
    <property type="entry name" value="Cupin_8"/>
</dbReference>
<feature type="domain" description="JmjC" evidence="1">
    <location>
        <begin position="108"/>
        <end position="270"/>
    </location>
</feature>
<sequence length="318" mass="36307">MLGEFISRDRCAALVARARCEPQPWLDLRPDLLDSSYNRLPYPVEHRLAEHPLFALDPLFALCRRLPEVQVKHRFGVVPDGTHFDSSLDRYRGNLTLEDAITHLEERQAYIAIYNAERDPEYQPVIEGLLGEVAAWTEALDPAINWYSTYTFISAHDSVTPYHMDREMNFLFQIRGTKTVQLWDPFDDDVMSAAQKDLLFASADACRPPYREALQSKAMAFELQPGMGVHHPFIAPHLVHTGPAVSITFALTFRTPQSDVWSDAHRFNHRLRRLGLHPGPVRHNALIDRTKAGLERAGERALRALRPRRRVAQSDALT</sequence>
<keyword evidence="3" id="KW-1185">Reference proteome</keyword>
<comment type="caution">
    <text evidence="2">The sequence shown here is derived from an EMBL/GenBank/DDBJ whole genome shotgun (WGS) entry which is preliminary data.</text>
</comment>
<dbReference type="InterPro" id="IPR003347">
    <property type="entry name" value="JmjC_dom"/>
</dbReference>
<reference evidence="2 3" key="1">
    <citation type="journal article" date="2019" name="Int. J. Syst. Evol. Microbiol.">
        <title>The Global Catalogue of Microorganisms (GCM) 10K type strain sequencing project: providing services to taxonomists for standard genome sequencing and annotation.</title>
        <authorList>
            <consortium name="The Broad Institute Genomics Platform"/>
            <consortium name="The Broad Institute Genome Sequencing Center for Infectious Disease"/>
            <person name="Wu L."/>
            <person name="Ma J."/>
        </authorList>
    </citation>
    <scope>NUCLEOTIDE SEQUENCE [LARGE SCALE GENOMIC DNA]</scope>
    <source>
        <strain evidence="2 3">JCM 15421</strain>
    </source>
</reference>
<proteinExistence type="predicted"/>
<dbReference type="Pfam" id="PF13621">
    <property type="entry name" value="Cupin_8"/>
    <property type="match status" value="1"/>
</dbReference>
<dbReference type="Gene3D" id="2.60.120.650">
    <property type="entry name" value="Cupin"/>
    <property type="match status" value="1"/>
</dbReference>
<evidence type="ECO:0000313" key="3">
    <source>
        <dbReference type="Proteomes" id="UP001501523"/>
    </source>
</evidence>
<dbReference type="SUPFAM" id="SSF51197">
    <property type="entry name" value="Clavaminate synthase-like"/>
    <property type="match status" value="1"/>
</dbReference>
<dbReference type="PROSITE" id="PS51184">
    <property type="entry name" value="JMJC"/>
    <property type="match status" value="1"/>
</dbReference>
<protein>
    <recommendedName>
        <fullName evidence="1">JmjC domain-containing protein</fullName>
    </recommendedName>
</protein>
<gene>
    <name evidence="2" type="ORF">GCM10009105_08790</name>
</gene>
<dbReference type="EMBL" id="BAAAEU010000004">
    <property type="protein sequence ID" value="GAA0708854.1"/>
    <property type="molecule type" value="Genomic_DNA"/>
</dbReference>
<name>A0ABN1IDN2_9GAMM</name>
<accession>A0ABN1IDN2</accession>